<sequence>MTKTLQKPRKNLVGQKLLYIFKHSNKQNTMKKTSMTWSLTNQAKNPETNQTIYTYMDSVGRIFRFEAHPTKAFTYLFVAVSESVTKKEMSKILDGYIQNGIKQHDFVGGFQEAISKITI</sequence>
<organism evidence="1 2">
    <name type="scientific">Aphanizomenon flos-aquae WA102</name>
    <dbReference type="NCBI Taxonomy" id="1710896"/>
    <lineage>
        <taxon>Bacteria</taxon>
        <taxon>Bacillati</taxon>
        <taxon>Cyanobacteriota</taxon>
        <taxon>Cyanophyceae</taxon>
        <taxon>Nostocales</taxon>
        <taxon>Aphanizomenonaceae</taxon>
        <taxon>Aphanizomenon</taxon>
    </lineage>
</organism>
<comment type="caution">
    <text evidence="1">The sequence shown here is derived from an EMBL/GenBank/DDBJ whole genome shotgun (WGS) entry which is preliminary data.</text>
</comment>
<dbReference type="AlphaFoldDB" id="A0A1B7X3P0"/>
<dbReference type="EMBL" id="LJOW01000036">
    <property type="protein sequence ID" value="OBQ43953.1"/>
    <property type="molecule type" value="Genomic_DNA"/>
</dbReference>
<gene>
    <name evidence="1" type="ORF">AN484_09410</name>
</gene>
<name>A0A1B7X3P0_APHFL</name>
<dbReference type="Proteomes" id="UP000092093">
    <property type="component" value="Unassembled WGS sequence"/>
</dbReference>
<evidence type="ECO:0000313" key="1">
    <source>
        <dbReference type="EMBL" id="OBQ43953.1"/>
    </source>
</evidence>
<evidence type="ECO:0000313" key="2">
    <source>
        <dbReference type="Proteomes" id="UP000092093"/>
    </source>
</evidence>
<proteinExistence type="predicted"/>
<protein>
    <submittedName>
        <fullName evidence="1">Uncharacterized protein</fullName>
    </submittedName>
</protein>
<reference evidence="1 2" key="1">
    <citation type="submission" date="2015-09" db="EMBL/GenBank/DDBJ databases">
        <title>Aphanizomenon flos-aquae WA102.</title>
        <authorList>
            <person name="Driscoll C."/>
        </authorList>
    </citation>
    <scope>NUCLEOTIDE SEQUENCE [LARGE SCALE GENOMIC DNA]</scope>
    <source>
        <strain evidence="1">WA102</strain>
    </source>
</reference>
<accession>A0A1B7X3P0</accession>